<reference evidence="2 3" key="1">
    <citation type="submission" date="2016-11" db="EMBL/GenBank/DDBJ databases">
        <title>Whole genomes of Flavobacteriaceae.</title>
        <authorList>
            <person name="Stine C."/>
            <person name="Li C."/>
            <person name="Tadesse D."/>
        </authorList>
    </citation>
    <scope>NUCLEOTIDE SEQUENCE [LARGE SCALE GENOMIC DNA]</scope>
    <source>
        <strain evidence="2 3">CCUG 59446</strain>
    </source>
</reference>
<dbReference type="RefSeq" id="WP_089053910.1">
    <property type="nucleotide sequence ID" value="NZ_MUHA01000010.1"/>
</dbReference>
<keyword evidence="1" id="KW-0732">Signal</keyword>
<name>A0A226I1D8_9FLAO</name>
<dbReference type="EMBL" id="MUHA01000010">
    <property type="protein sequence ID" value="OXB00394.1"/>
    <property type="molecule type" value="Genomic_DNA"/>
</dbReference>
<keyword evidence="3" id="KW-1185">Reference proteome</keyword>
<feature type="chain" id="PRO_5013144298" evidence="1">
    <location>
        <begin position="22"/>
        <end position="184"/>
    </location>
</feature>
<dbReference type="Proteomes" id="UP000198336">
    <property type="component" value="Unassembled WGS sequence"/>
</dbReference>
<proteinExistence type="predicted"/>
<evidence type="ECO:0000256" key="1">
    <source>
        <dbReference type="SAM" id="SignalP"/>
    </source>
</evidence>
<sequence>MKKFNILSVVFFMVVFGKAHAQDTRTDFHTVGITIPTVAIVDIEPALSKNITMAFTAPVEAGLPIVAPANNASLWLNYSYIPTASAKTAKVSVKMDAVVPGLDVRVQAATATGSNGGGTLGTIAGSAITLTAADQQIVSAIGASYTGDGASNGHNLTYSLHANNYTGLFASTPSVTVTYTIAEN</sequence>
<evidence type="ECO:0000313" key="3">
    <source>
        <dbReference type="Proteomes" id="UP000198336"/>
    </source>
</evidence>
<feature type="signal peptide" evidence="1">
    <location>
        <begin position="1"/>
        <end position="21"/>
    </location>
</feature>
<evidence type="ECO:0000313" key="2">
    <source>
        <dbReference type="EMBL" id="OXB00394.1"/>
    </source>
</evidence>
<comment type="caution">
    <text evidence="2">The sequence shown here is derived from an EMBL/GenBank/DDBJ whole genome shotgun (WGS) entry which is preliminary data.</text>
</comment>
<dbReference type="AlphaFoldDB" id="A0A226I1D8"/>
<gene>
    <name evidence="2" type="ORF">B0A75_08755</name>
</gene>
<protein>
    <submittedName>
        <fullName evidence="2">Uncharacterized protein</fullName>
    </submittedName>
</protein>
<accession>A0A226I1D8</accession>
<organism evidence="2 3">
    <name type="scientific">Flavobacterium oncorhynchi</name>
    <dbReference type="NCBI Taxonomy" id="728056"/>
    <lineage>
        <taxon>Bacteria</taxon>
        <taxon>Pseudomonadati</taxon>
        <taxon>Bacteroidota</taxon>
        <taxon>Flavobacteriia</taxon>
        <taxon>Flavobacteriales</taxon>
        <taxon>Flavobacteriaceae</taxon>
        <taxon>Flavobacterium</taxon>
    </lineage>
</organism>